<feature type="active site" evidence="7">
    <location>
        <position position="94"/>
    </location>
</feature>
<dbReference type="FunFam" id="3.30.70.250:FF:000001">
    <property type="entry name" value="Malonyl CoA-acyl carrier protein transacylase"/>
    <property type="match status" value="1"/>
</dbReference>
<dbReference type="SMART" id="SM00827">
    <property type="entry name" value="PKS_AT"/>
    <property type="match status" value="1"/>
</dbReference>
<dbReference type="PIRSF" id="PIRSF000446">
    <property type="entry name" value="Mct"/>
    <property type="match status" value="1"/>
</dbReference>
<evidence type="ECO:0000256" key="4">
    <source>
        <dbReference type="ARBA" id="ARBA00023315"/>
    </source>
</evidence>
<dbReference type="InterPro" id="IPR016036">
    <property type="entry name" value="Malonyl_transacylase_ACP-bd"/>
</dbReference>
<evidence type="ECO:0000256" key="2">
    <source>
        <dbReference type="ARBA" id="ARBA00018953"/>
    </source>
</evidence>
<dbReference type="EMBL" id="MAAO01000006">
    <property type="protein sequence ID" value="OUR96313.1"/>
    <property type="molecule type" value="Genomic_DNA"/>
</dbReference>
<dbReference type="GO" id="GO:0004314">
    <property type="term" value="F:[acyl-carrier-protein] S-malonyltransferase activity"/>
    <property type="evidence" value="ECO:0007669"/>
    <property type="project" value="UniProtKB-EC"/>
</dbReference>
<evidence type="ECO:0000256" key="7">
    <source>
        <dbReference type="PIRSR" id="PIRSR000446-1"/>
    </source>
</evidence>
<organism evidence="9 10">
    <name type="scientific">Halobacteriovorax marinus</name>
    <dbReference type="NCBI Taxonomy" id="97084"/>
    <lineage>
        <taxon>Bacteria</taxon>
        <taxon>Pseudomonadati</taxon>
        <taxon>Bdellovibrionota</taxon>
        <taxon>Bacteriovoracia</taxon>
        <taxon>Bacteriovoracales</taxon>
        <taxon>Halobacteriovoraceae</taxon>
        <taxon>Halobacteriovorax</taxon>
    </lineage>
</organism>
<comment type="catalytic activity">
    <reaction evidence="5 6">
        <text>holo-[ACP] + malonyl-CoA = malonyl-[ACP] + CoA</text>
        <dbReference type="Rhea" id="RHEA:41792"/>
        <dbReference type="Rhea" id="RHEA-COMP:9623"/>
        <dbReference type="Rhea" id="RHEA-COMP:9685"/>
        <dbReference type="ChEBI" id="CHEBI:57287"/>
        <dbReference type="ChEBI" id="CHEBI:57384"/>
        <dbReference type="ChEBI" id="CHEBI:64479"/>
        <dbReference type="ChEBI" id="CHEBI:78449"/>
        <dbReference type="EC" id="2.3.1.39"/>
    </reaction>
</comment>
<dbReference type="InterPro" id="IPR001227">
    <property type="entry name" value="Ac_transferase_dom_sf"/>
</dbReference>
<gene>
    <name evidence="9" type="ORF">A9Q84_08125</name>
</gene>
<dbReference type="InterPro" id="IPR050858">
    <property type="entry name" value="Mal-CoA-ACP_Trans/PKS_FabD"/>
</dbReference>
<evidence type="ECO:0000256" key="1">
    <source>
        <dbReference type="ARBA" id="ARBA00013258"/>
    </source>
</evidence>
<protein>
    <recommendedName>
        <fullName evidence="2 6">Malonyl CoA-acyl carrier protein transacylase</fullName>
        <ecNumber evidence="1 6">2.3.1.39</ecNumber>
    </recommendedName>
</protein>
<dbReference type="GO" id="GO:0006633">
    <property type="term" value="P:fatty acid biosynthetic process"/>
    <property type="evidence" value="ECO:0007669"/>
    <property type="project" value="TreeGrafter"/>
</dbReference>
<dbReference type="InterPro" id="IPR024925">
    <property type="entry name" value="Malonyl_CoA-ACP_transAc"/>
</dbReference>
<dbReference type="PANTHER" id="PTHR42681:SF1">
    <property type="entry name" value="MALONYL-COA-ACYL CARRIER PROTEIN TRANSACYLASE, MITOCHONDRIAL"/>
    <property type="match status" value="1"/>
</dbReference>
<dbReference type="InterPro" id="IPR004410">
    <property type="entry name" value="Malonyl_CoA-ACP_transAc_FabD"/>
</dbReference>
<dbReference type="Proteomes" id="UP000196531">
    <property type="component" value="Unassembled WGS sequence"/>
</dbReference>
<dbReference type="AlphaFoldDB" id="A0A1Y5F5Z5"/>
<feature type="domain" description="Malonyl-CoA:ACP transacylase (MAT)" evidence="8">
    <location>
        <begin position="8"/>
        <end position="307"/>
    </location>
</feature>
<dbReference type="InterPro" id="IPR014043">
    <property type="entry name" value="Acyl_transferase_dom"/>
</dbReference>
<reference evidence="10" key="1">
    <citation type="journal article" date="2017" name="Proc. Natl. Acad. Sci. U.S.A.">
        <title>Simulation of Deepwater Horizon oil plume reveals substrate specialization within a complex community of hydrocarbon-degraders.</title>
        <authorList>
            <person name="Hu P."/>
            <person name="Dubinsky E.A."/>
            <person name="Probst A.J."/>
            <person name="Wang J."/>
            <person name="Sieber C.M.K."/>
            <person name="Tom L.M."/>
            <person name="Gardinali P."/>
            <person name="Banfield J.F."/>
            <person name="Atlas R.M."/>
            <person name="Andersen G.L."/>
        </authorList>
    </citation>
    <scope>NUCLEOTIDE SEQUENCE [LARGE SCALE GENOMIC DNA]</scope>
</reference>
<dbReference type="InterPro" id="IPR016035">
    <property type="entry name" value="Acyl_Trfase/lysoPLipase"/>
</dbReference>
<accession>A0A1Y5F5Z5</accession>
<evidence type="ECO:0000313" key="9">
    <source>
        <dbReference type="EMBL" id="OUR96313.1"/>
    </source>
</evidence>
<evidence type="ECO:0000313" key="10">
    <source>
        <dbReference type="Proteomes" id="UP000196531"/>
    </source>
</evidence>
<dbReference type="Gene3D" id="3.30.70.250">
    <property type="entry name" value="Malonyl-CoA ACP transacylase, ACP-binding"/>
    <property type="match status" value="1"/>
</dbReference>
<name>A0A1Y5F5Z5_9BACT</name>
<dbReference type="Gene3D" id="3.40.366.10">
    <property type="entry name" value="Malonyl-Coenzyme A Acyl Carrier Protein, domain 2"/>
    <property type="match status" value="1"/>
</dbReference>
<dbReference type="GO" id="GO:0005829">
    <property type="term" value="C:cytosol"/>
    <property type="evidence" value="ECO:0007669"/>
    <property type="project" value="TreeGrafter"/>
</dbReference>
<keyword evidence="4 6" id="KW-0012">Acyltransferase</keyword>
<dbReference type="SUPFAM" id="SSF52151">
    <property type="entry name" value="FabD/lysophospholipase-like"/>
    <property type="match status" value="1"/>
</dbReference>
<evidence type="ECO:0000259" key="8">
    <source>
        <dbReference type="SMART" id="SM00827"/>
    </source>
</evidence>
<evidence type="ECO:0000256" key="5">
    <source>
        <dbReference type="ARBA" id="ARBA00048462"/>
    </source>
</evidence>
<comment type="similarity">
    <text evidence="6">Belongs to the fabD family.</text>
</comment>
<evidence type="ECO:0000256" key="6">
    <source>
        <dbReference type="PIRNR" id="PIRNR000446"/>
    </source>
</evidence>
<keyword evidence="3 6" id="KW-0808">Transferase</keyword>
<comment type="caution">
    <text evidence="9">The sequence shown here is derived from an EMBL/GenBank/DDBJ whole genome shotgun (WGS) entry which is preliminary data.</text>
</comment>
<evidence type="ECO:0000256" key="3">
    <source>
        <dbReference type="ARBA" id="ARBA00022679"/>
    </source>
</evidence>
<feature type="active site" evidence="7">
    <location>
        <position position="206"/>
    </location>
</feature>
<dbReference type="EC" id="2.3.1.39" evidence="1 6"/>
<sequence length="317" mass="34817">MTKSVTLLFPGQGAQYVGMGKALEGHSAYELFGKANEALDFDLSKMMFEGPEDDLKLTQFTQPAILSHSVALFEKVKELLDEKNIKIDRVLGHSVGEYAALVAAKALPFEDAVKAVHLRGKFMQDAVPAGKGKMFAIMKIPQDIIEKACKESSVEGSEVMPANFNEPSQIVISGEANACDRAVKWFEENWSDPYRAIELNVSAPFHSSLMKPAALNLKSAFSDFKFKESELPYVANVDAKEYAAGTSAETIQENLFKQVDGSVLWTQSIQDLPDGTICIECGPGRVLMGLIRKINRSIKVISLDKEGAFDELKELLS</sequence>
<dbReference type="NCBIfam" id="TIGR00128">
    <property type="entry name" value="fabD"/>
    <property type="match status" value="1"/>
</dbReference>
<dbReference type="PANTHER" id="PTHR42681">
    <property type="entry name" value="MALONYL-COA-ACYL CARRIER PROTEIN TRANSACYLASE, MITOCHONDRIAL"/>
    <property type="match status" value="1"/>
</dbReference>
<dbReference type="SUPFAM" id="SSF55048">
    <property type="entry name" value="Probable ACP-binding domain of malonyl-CoA ACP transacylase"/>
    <property type="match status" value="1"/>
</dbReference>
<proteinExistence type="inferred from homology"/>
<dbReference type="Pfam" id="PF00698">
    <property type="entry name" value="Acyl_transf_1"/>
    <property type="match status" value="1"/>
</dbReference>